<dbReference type="PIRSF" id="PIRSF002527">
    <property type="entry name" value="ER-like_NR"/>
    <property type="match status" value="1"/>
</dbReference>
<keyword evidence="8" id="KW-0446">Lipid-binding</keyword>
<feature type="compositionally biased region" description="Polar residues" evidence="14">
    <location>
        <begin position="83"/>
        <end position="100"/>
    </location>
</feature>
<dbReference type="GO" id="GO:0005496">
    <property type="term" value="F:steroid binding"/>
    <property type="evidence" value="ECO:0007669"/>
    <property type="project" value="UniProtKB-KW"/>
</dbReference>
<dbReference type="GO" id="GO:0043565">
    <property type="term" value="F:sequence-specific DNA binding"/>
    <property type="evidence" value="ECO:0007669"/>
    <property type="project" value="InterPro"/>
</dbReference>
<dbReference type="PROSITE" id="PS51030">
    <property type="entry name" value="NUCLEAR_REC_DBD_2"/>
    <property type="match status" value="1"/>
</dbReference>
<evidence type="ECO:0000256" key="5">
    <source>
        <dbReference type="ARBA" id="ARBA00022771"/>
    </source>
</evidence>
<keyword evidence="18" id="KW-1185">Reference proteome</keyword>
<proteinExistence type="inferred from homology"/>
<dbReference type="InterPro" id="IPR050200">
    <property type="entry name" value="Nuclear_hormone_rcpt_NR3"/>
</dbReference>
<evidence type="ECO:0000256" key="1">
    <source>
        <dbReference type="ARBA" id="ARBA00004123"/>
    </source>
</evidence>
<dbReference type="PRINTS" id="PR00398">
    <property type="entry name" value="STRDHORMONER"/>
</dbReference>
<dbReference type="Pfam" id="PF00104">
    <property type="entry name" value="Hormone_recep"/>
    <property type="match status" value="1"/>
</dbReference>
<evidence type="ECO:0000256" key="11">
    <source>
        <dbReference type="ARBA" id="ARBA00023170"/>
    </source>
</evidence>
<dbReference type="Proteomes" id="UP001153636">
    <property type="component" value="Chromosome 3"/>
</dbReference>
<dbReference type="GO" id="GO:0008270">
    <property type="term" value="F:zinc ion binding"/>
    <property type="evidence" value="ECO:0007669"/>
    <property type="project" value="UniProtKB-KW"/>
</dbReference>
<evidence type="ECO:0000256" key="12">
    <source>
        <dbReference type="ARBA" id="ARBA00023242"/>
    </source>
</evidence>
<dbReference type="InterPro" id="IPR024178">
    <property type="entry name" value="Est_rcpt/est-rel_rcp"/>
</dbReference>
<evidence type="ECO:0000256" key="2">
    <source>
        <dbReference type="ARBA" id="ARBA00005413"/>
    </source>
</evidence>
<dbReference type="InterPro" id="IPR001628">
    <property type="entry name" value="Znf_hrmn_rcpt"/>
</dbReference>
<keyword evidence="10 13" id="KW-0804">Transcription</keyword>
<keyword evidence="4" id="KW-0479">Metal-binding</keyword>
<evidence type="ECO:0000256" key="7">
    <source>
        <dbReference type="ARBA" id="ARBA00023015"/>
    </source>
</evidence>
<keyword evidence="9" id="KW-0238">DNA-binding</keyword>
<dbReference type="InterPro" id="IPR035500">
    <property type="entry name" value="NHR-like_dom_sf"/>
</dbReference>
<name>A0A9P0CXQ1_9CUCU</name>
<dbReference type="CDD" id="cd07170">
    <property type="entry name" value="NR_DBD_ERR"/>
    <property type="match status" value="1"/>
</dbReference>
<dbReference type="SUPFAM" id="SSF48508">
    <property type="entry name" value="Nuclear receptor ligand-binding domain"/>
    <property type="match status" value="1"/>
</dbReference>
<evidence type="ECO:0000256" key="4">
    <source>
        <dbReference type="ARBA" id="ARBA00022723"/>
    </source>
</evidence>
<evidence type="ECO:0000256" key="14">
    <source>
        <dbReference type="SAM" id="MobiDB-lite"/>
    </source>
</evidence>
<evidence type="ECO:0000313" key="17">
    <source>
        <dbReference type="EMBL" id="CAH1108148.1"/>
    </source>
</evidence>
<dbReference type="InterPro" id="IPR000536">
    <property type="entry name" value="Nucl_hrmn_rcpt_lig-bd"/>
</dbReference>
<sequence>MIPSMLRKQVTQVSMMTDSLDGEVSTGCVPHIKKELDGFHECSPSNSEMYSSPTTTTVLNDSSIKSSKSEVDFHEKNYDRNIRSPTSPERQYCSSTTQPHNDSGLELIEGDIKEEDSPRRLCLVCGDVASGFHYGVASCEACKAFFKRTIQGNIEYTCPASGECEINKRRRKACQACRFRKCLRSGMLKEGVRLDRVRGGRQKYRRNPDSPYQVQVVTAQRPMLLLEDIKMLEALIGCEPDPLESNKALESSKHRVLSILSDLYDRELVGIIGWAKQIPGFTDLTLNDQMRLLQSTWAEILTLTLAFRSLPLIGMGRLQFAMDFTLDEKSSRDCGSLELYQTCCHVVERLDKLSILKEEYYLLKALVLTNSDVKIEEYQSLKKFRDSILASLSDTVGILRPMAVVSHVQQLLLCLPALRQANHVIRRFWSDVHQRELVHMNKLFLEMLEAYCR</sequence>
<comment type="similarity">
    <text evidence="2 13">Belongs to the nuclear hormone receptor family. NR3 subfamily.</text>
</comment>
<dbReference type="SMART" id="SM00430">
    <property type="entry name" value="HOLI"/>
    <property type="match status" value="1"/>
</dbReference>
<feature type="domain" description="Nuclear receptor" evidence="15">
    <location>
        <begin position="119"/>
        <end position="194"/>
    </location>
</feature>
<dbReference type="SMART" id="SM00399">
    <property type="entry name" value="ZnF_C4"/>
    <property type="match status" value="1"/>
</dbReference>
<dbReference type="Gene3D" id="1.10.565.10">
    <property type="entry name" value="Retinoid X Receptor"/>
    <property type="match status" value="1"/>
</dbReference>
<keyword evidence="5" id="KW-0863">Zinc-finger</keyword>
<dbReference type="AlphaFoldDB" id="A0A9P0CXQ1"/>
<dbReference type="OrthoDB" id="5799427at2759"/>
<dbReference type="GO" id="GO:0003707">
    <property type="term" value="F:nuclear steroid receptor activity"/>
    <property type="evidence" value="ECO:0007669"/>
    <property type="project" value="InterPro"/>
</dbReference>
<keyword evidence="12 13" id="KW-0539">Nucleus</keyword>
<keyword evidence="6" id="KW-0862">Zinc</keyword>
<gene>
    <name evidence="17" type="ORF">PSYICH_LOCUS9125</name>
</gene>
<feature type="domain" description="NR LBD" evidence="16">
    <location>
        <begin position="227"/>
        <end position="451"/>
    </location>
</feature>
<evidence type="ECO:0008006" key="19">
    <source>
        <dbReference type="Google" id="ProtNLM"/>
    </source>
</evidence>
<dbReference type="PRINTS" id="PR00047">
    <property type="entry name" value="STROIDFINGER"/>
</dbReference>
<feature type="region of interest" description="Disordered" evidence="14">
    <location>
        <begin position="43"/>
        <end position="63"/>
    </location>
</feature>
<evidence type="ECO:0000259" key="16">
    <source>
        <dbReference type="PROSITE" id="PS51843"/>
    </source>
</evidence>
<organism evidence="17 18">
    <name type="scientific">Psylliodes chrysocephalus</name>
    <dbReference type="NCBI Taxonomy" id="3402493"/>
    <lineage>
        <taxon>Eukaryota</taxon>
        <taxon>Metazoa</taxon>
        <taxon>Ecdysozoa</taxon>
        <taxon>Arthropoda</taxon>
        <taxon>Hexapoda</taxon>
        <taxon>Insecta</taxon>
        <taxon>Pterygota</taxon>
        <taxon>Neoptera</taxon>
        <taxon>Endopterygota</taxon>
        <taxon>Coleoptera</taxon>
        <taxon>Polyphaga</taxon>
        <taxon>Cucujiformia</taxon>
        <taxon>Chrysomeloidea</taxon>
        <taxon>Chrysomelidae</taxon>
        <taxon>Galerucinae</taxon>
        <taxon>Alticini</taxon>
        <taxon>Psylliodes</taxon>
    </lineage>
</organism>
<dbReference type="FunFam" id="3.30.50.10:FF:000139">
    <property type="entry name" value="Estrogen receptor beta a variant b"/>
    <property type="match status" value="1"/>
</dbReference>
<keyword evidence="7 13" id="KW-0805">Transcription regulation</keyword>
<accession>A0A9P0CXQ1</accession>
<evidence type="ECO:0000256" key="9">
    <source>
        <dbReference type="ARBA" id="ARBA00023125"/>
    </source>
</evidence>
<dbReference type="InterPro" id="IPR013088">
    <property type="entry name" value="Znf_NHR/GATA"/>
</dbReference>
<comment type="subcellular location">
    <subcellularLocation>
        <location evidence="1 13">Nucleus</location>
    </subcellularLocation>
</comment>
<evidence type="ECO:0000313" key="18">
    <source>
        <dbReference type="Proteomes" id="UP001153636"/>
    </source>
</evidence>
<keyword evidence="3" id="KW-0754">Steroid-binding</keyword>
<dbReference type="Pfam" id="PF00105">
    <property type="entry name" value="zf-C4"/>
    <property type="match status" value="1"/>
</dbReference>
<dbReference type="PROSITE" id="PS51843">
    <property type="entry name" value="NR_LBD"/>
    <property type="match status" value="1"/>
</dbReference>
<evidence type="ECO:0000256" key="10">
    <source>
        <dbReference type="ARBA" id="ARBA00023163"/>
    </source>
</evidence>
<dbReference type="SUPFAM" id="SSF57716">
    <property type="entry name" value="Glucocorticoid receptor-like (DNA-binding domain)"/>
    <property type="match status" value="1"/>
</dbReference>
<dbReference type="PANTHER" id="PTHR48092">
    <property type="entry name" value="KNIRPS-RELATED PROTEIN-RELATED"/>
    <property type="match status" value="1"/>
</dbReference>
<dbReference type="GO" id="GO:0005634">
    <property type="term" value="C:nucleus"/>
    <property type="evidence" value="ECO:0007669"/>
    <property type="project" value="UniProtKB-SubCell"/>
</dbReference>
<evidence type="ECO:0000259" key="15">
    <source>
        <dbReference type="PROSITE" id="PS51030"/>
    </source>
</evidence>
<dbReference type="PROSITE" id="PS00031">
    <property type="entry name" value="NUCLEAR_REC_DBD_1"/>
    <property type="match status" value="1"/>
</dbReference>
<evidence type="ECO:0000256" key="3">
    <source>
        <dbReference type="ARBA" id="ARBA00022665"/>
    </source>
</evidence>
<keyword evidence="11 13" id="KW-0675">Receptor</keyword>
<evidence type="ECO:0000256" key="8">
    <source>
        <dbReference type="ARBA" id="ARBA00023121"/>
    </source>
</evidence>
<evidence type="ECO:0000256" key="6">
    <source>
        <dbReference type="ARBA" id="ARBA00022833"/>
    </source>
</evidence>
<feature type="region of interest" description="Disordered" evidence="14">
    <location>
        <begin position="79"/>
        <end position="100"/>
    </location>
</feature>
<dbReference type="EMBL" id="OV651815">
    <property type="protein sequence ID" value="CAH1108148.1"/>
    <property type="molecule type" value="Genomic_DNA"/>
</dbReference>
<reference evidence="17" key="1">
    <citation type="submission" date="2022-01" db="EMBL/GenBank/DDBJ databases">
        <authorList>
            <person name="King R."/>
        </authorList>
    </citation>
    <scope>NUCLEOTIDE SEQUENCE</scope>
</reference>
<dbReference type="InterPro" id="IPR001723">
    <property type="entry name" value="Nuclear_hrmn_rcpt"/>
</dbReference>
<dbReference type="Gene3D" id="3.30.50.10">
    <property type="entry name" value="Erythroid Transcription Factor GATA-1, subunit A"/>
    <property type="match status" value="1"/>
</dbReference>
<protein>
    <recommendedName>
        <fullName evidence="19">Estrogen-related receptor</fullName>
    </recommendedName>
</protein>
<evidence type="ECO:0000256" key="13">
    <source>
        <dbReference type="PIRNR" id="PIRNR002527"/>
    </source>
</evidence>